<evidence type="ECO:0000313" key="5">
    <source>
        <dbReference type="EMBL" id="KAJ6802899.1"/>
    </source>
</evidence>
<reference evidence="5" key="1">
    <citation type="journal article" date="2023" name="GigaByte">
        <title>Genome assembly of the bearded iris, Iris pallida Lam.</title>
        <authorList>
            <person name="Bruccoleri R.E."/>
            <person name="Oakeley E.J."/>
            <person name="Faust A.M.E."/>
            <person name="Altorfer M."/>
            <person name="Dessus-Babus S."/>
            <person name="Burckhardt D."/>
            <person name="Oertli M."/>
            <person name="Naumann U."/>
            <person name="Petersen F."/>
            <person name="Wong J."/>
        </authorList>
    </citation>
    <scope>NUCLEOTIDE SEQUENCE</scope>
    <source>
        <strain evidence="5">GSM-AAB239-AS_SAM_17_03QT</strain>
    </source>
</reference>
<dbReference type="FunFam" id="3.40.50.2000:FF:000088">
    <property type="entry name" value="Glycosyltransferase"/>
    <property type="match status" value="1"/>
</dbReference>
<gene>
    <name evidence="5" type="ORF">M6B38_190550</name>
</gene>
<comment type="caution">
    <text evidence="5">The sequence shown here is derived from an EMBL/GenBank/DDBJ whole genome shotgun (WGS) entry which is preliminary data.</text>
</comment>
<evidence type="ECO:0000256" key="3">
    <source>
        <dbReference type="ARBA" id="ARBA00022679"/>
    </source>
</evidence>
<keyword evidence="3" id="KW-0808">Transferase</keyword>
<dbReference type="Pfam" id="PF00201">
    <property type="entry name" value="UDPGT"/>
    <property type="match status" value="1"/>
</dbReference>
<accession>A0AAX6EG54</accession>
<comment type="similarity">
    <text evidence="1">Belongs to the UDP-glycosyltransferase family.</text>
</comment>
<evidence type="ECO:0000256" key="2">
    <source>
        <dbReference type="ARBA" id="ARBA00022676"/>
    </source>
</evidence>
<dbReference type="SUPFAM" id="SSF53756">
    <property type="entry name" value="UDP-Glycosyltransferase/glycogen phosphorylase"/>
    <property type="match status" value="1"/>
</dbReference>
<proteinExistence type="inferred from homology"/>
<dbReference type="InterPro" id="IPR002213">
    <property type="entry name" value="UDP_glucos_trans"/>
</dbReference>
<evidence type="ECO:0000256" key="4">
    <source>
        <dbReference type="SAM" id="SignalP"/>
    </source>
</evidence>
<evidence type="ECO:0000313" key="6">
    <source>
        <dbReference type="Proteomes" id="UP001140949"/>
    </source>
</evidence>
<dbReference type="PANTHER" id="PTHR48049">
    <property type="entry name" value="GLYCOSYLTRANSFERASE"/>
    <property type="match status" value="1"/>
</dbReference>
<dbReference type="EMBL" id="JANAVB010036819">
    <property type="protein sequence ID" value="KAJ6802899.1"/>
    <property type="molecule type" value="Genomic_DNA"/>
</dbReference>
<name>A0AAX6EG54_IRIPA</name>
<feature type="chain" id="PRO_5043780385" evidence="4">
    <location>
        <begin position="22"/>
        <end position="486"/>
    </location>
</feature>
<keyword evidence="6" id="KW-1185">Reference proteome</keyword>
<keyword evidence="2" id="KW-0328">Glycosyltransferase</keyword>
<organism evidence="5 6">
    <name type="scientific">Iris pallida</name>
    <name type="common">Sweet iris</name>
    <dbReference type="NCBI Taxonomy" id="29817"/>
    <lineage>
        <taxon>Eukaryota</taxon>
        <taxon>Viridiplantae</taxon>
        <taxon>Streptophyta</taxon>
        <taxon>Embryophyta</taxon>
        <taxon>Tracheophyta</taxon>
        <taxon>Spermatophyta</taxon>
        <taxon>Magnoliopsida</taxon>
        <taxon>Liliopsida</taxon>
        <taxon>Asparagales</taxon>
        <taxon>Iridaceae</taxon>
        <taxon>Iridoideae</taxon>
        <taxon>Irideae</taxon>
        <taxon>Iris</taxon>
    </lineage>
</organism>
<protein>
    <submittedName>
        <fullName evidence="5">UDP-glycosyltransferase 91C1-like</fullName>
    </submittedName>
</protein>
<dbReference type="FunFam" id="3.40.50.2000:FF:000037">
    <property type="entry name" value="Glycosyltransferase"/>
    <property type="match status" value="1"/>
</dbReference>
<keyword evidence="4" id="KW-0732">Signal</keyword>
<evidence type="ECO:0000256" key="1">
    <source>
        <dbReference type="ARBA" id="ARBA00009995"/>
    </source>
</evidence>
<dbReference type="Gene3D" id="3.40.50.2000">
    <property type="entry name" value="Glycogen Phosphorylase B"/>
    <property type="match status" value="2"/>
</dbReference>
<dbReference type="PANTHER" id="PTHR48049:SF132">
    <property type="entry name" value="GLYCOSYLTRANSFERASE"/>
    <property type="match status" value="1"/>
</dbReference>
<dbReference type="Proteomes" id="UP001140949">
    <property type="component" value="Unassembled WGS sequence"/>
</dbReference>
<dbReference type="CDD" id="cd03784">
    <property type="entry name" value="GT1_Gtf-like"/>
    <property type="match status" value="1"/>
</dbReference>
<reference evidence="5" key="2">
    <citation type="submission" date="2023-04" db="EMBL/GenBank/DDBJ databases">
        <authorList>
            <person name="Bruccoleri R.E."/>
            <person name="Oakeley E.J."/>
            <person name="Faust A.-M."/>
            <person name="Dessus-Babus S."/>
            <person name="Altorfer M."/>
            <person name="Burckhardt D."/>
            <person name="Oertli M."/>
            <person name="Naumann U."/>
            <person name="Petersen F."/>
            <person name="Wong J."/>
        </authorList>
    </citation>
    <scope>NUCLEOTIDE SEQUENCE</scope>
    <source>
        <strain evidence="5">GSM-AAB239-AS_SAM_17_03QT</strain>
        <tissue evidence="5">Leaf</tissue>
    </source>
</reference>
<dbReference type="AlphaFoldDB" id="A0AAX6EG54"/>
<sequence>MDGNGRSRSLHIVMLPWAALGHLLPFLELSKRLAKRGHRVSYISTPRNIQRLLPTIPPHLSHLIELLPFPLPPVDGLPDSAEATIDLPTDDLRPYLRTAYDTLQQNLHDFLSHNFSTTATSTHQPVDWLVYDYAAYWAPRVAARFRVPCAYLGLFNAAVLAFNGPPAELLGNGQRRMLPEEFTVVPGWVPFASTIAYRLHEVRKLFEPSFVPDASGVTEGFRFAASIEECGFVAVRSCVEFEAEWLDLLGKLLSKPIVTVGMLPPAARARVPEGADGEGAFKWLDEQEPSSVVYAAFGSEVKLTSEQVQAIALGLELSQLPYLWALRAGTIPEGIREGARGRGLVCTGWVPQSRILAHPSVCGFLTHGGWNSIVEGLSLGRAMVVLPLIFDQGLNARNLVERKLAVEVPRDDDDGSFTGEGIADSLRLVMVEAQGEGFRTKARECVDIFGNEDIQDRCLDDFVHYLWENRKNSEYSEQSNSIDRVV</sequence>
<dbReference type="InterPro" id="IPR050481">
    <property type="entry name" value="UDP-glycosyltransf_plant"/>
</dbReference>
<dbReference type="GO" id="GO:0035251">
    <property type="term" value="F:UDP-glucosyltransferase activity"/>
    <property type="evidence" value="ECO:0007669"/>
    <property type="project" value="InterPro"/>
</dbReference>
<feature type="signal peptide" evidence="4">
    <location>
        <begin position="1"/>
        <end position="21"/>
    </location>
</feature>